<organism evidence="1 2">
    <name type="scientific">Caenorhabditis briggsae</name>
    <dbReference type="NCBI Taxonomy" id="6238"/>
    <lineage>
        <taxon>Eukaryota</taxon>
        <taxon>Metazoa</taxon>
        <taxon>Ecdysozoa</taxon>
        <taxon>Nematoda</taxon>
        <taxon>Chromadorea</taxon>
        <taxon>Rhabditida</taxon>
        <taxon>Rhabditina</taxon>
        <taxon>Rhabditomorpha</taxon>
        <taxon>Rhabditoidea</taxon>
        <taxon>Rhabditidae</taxon>
        <taxon>Peloderinae</taxon>
        <taxon>Caenorhabditis</taxon>
    </lineage>
</organism>
<evidence type="ECO:0000313" key="3">
    <source>
        <dbReference type="WormBase" id="CBG27582"/>
    </source>
</evidence>
<gene>
    <name evidence="1 3" type="ORF">CBG27582</name>
    <name evidence="1" type="ORF">CBG_27582</name>
</gene>
<proteinExistence type="predicted"/>
<dbReference type="InParanoid" id="B6IKF2"/>
<dbReference type="CTD" id="68919032"/>
<dbReference type="GeneID" id="68919032"/>
<name>B6IKF2_CAEBR</name>
<dbReference type="RefSeq" id="XP_045099941.1">
    <property type="nucleotide sequence ID" value="XM_045239296.1"/>
</dbReference>
<protein>
    <submittedName>
        <fullName evidence="1">Protein CBG27582</fullName>
    </submittedName>
</protein>
<keyword evidence="2" id="KW-1185">Reference proteome</keyword>
<dbReference type="Proteomes" id="UP000008549">
    <property type="component" value="Unassembled WGS sequence"/>
</dbReference>
<dbReference type="WormBase" id="CBG27582">
    <property type="protein sequence ID" value="CBP48783"/>
    <property type="gene ID" value="WBGene00088996"/>
</dbReference>
<accession>B6IKF2</accession>
<reference evidence="1 2" key="2">
    <citation type="journal article" date="2011" name="PLoS Genet.">
        <title>Caenorhabditis briggsae recombinant inbred line genotypes reveal inter-strain incompatibility and the evolution of recombination.</title>
        <authorList>
            <person name="Ross J.A."/>
            <person name="Koboldt D.C."/>
            <person name="Staisch J.E."/>
            <person name="Chamberlin H.M."/>
            <person name="Gupta B.P."/>
            <person name="Miller R.D."/>
            <person name="Baird S.E."/>
            <person name="Haag E.S."/>
        </authorList>
    </citation>
    <scope>NUCLEOTIDE SEQUENCE [LARGE SCALE GENOMIC DNA]</scope>
    <source>
        <strain evidence="1 2">AF16</strain>
    </source>
</reference>
<sequence>MHNPSEKLYLIGTSLPSQTSLPSSLTCNELKIGVRSPLDLLPIIGNLSSENFERLTITSEGYGVFEMEDVVDLPQ</sequence>
<evidence type="ECO:0000313" key="2">
    <source>
        <dbReference type="Proteomes" id="UP000008549"/>
    </source>
</evidence>
<dbReference type="KEGG" id="cbr:CBG_27582"/>
<dbReference type="AlphaFoldDB" id="B6IKF2"/>
<reference evidence="1 2" key="1">
    <citation type="journal article" date="2003" name="PLoS Biol.">
        <title>The genome sequence of Caenorhabditis briggsae: a platform for comparative genomics.</title>
        <authorList>
            <person name="Stein L.D."/>
            <person name="Bao Z."/>
            <person name="Blasiar D."/>
            <person name="Blumenthal T."/>
            <person name="Brent M.R."/>
            <person name="Chen N."/>
            <person name="Chinwalla A."/>
            <person name="Clarke L."/>
            <person name="Clee C."/>
            <person name="Coghlan A."/>
            <person name="Coulson A."/>
            <person name="D'Eustachio P."/>
            <person name="Fitch D.H."/>
            <person name="Fulton L.A."/>
            <person name="Fulton R.E."/>
            <person name="Griffiths-Jones S."/>
            <person name="Harris T.W."/>
            <person name="Hillier L.W."/>
            <person name="Kamath R."/>
            <person name="Kuwabara P.E."/>
            <person name="Mardis E.R."/>
            <person name="Marra M.A."/>
            <person name="Miner T.L."/>
            <person name="Minx P."/>
            <person name="Mullikin J.C."/>
            <person name="Plumb R.W."/>
            <person name="Rogers J."/>
            <person name="Schein J.E."/>
            <person name="Sohrmann M."/>
            <person name="Spieth J."/>
            <person name="Stajich J.E."/>
            <person name="Wei C."/>
            <person name="Willey D."/>
            <person name="Wilson R.K."/>
            <person name="Durbin R."/>
            <person name="Waterston R.H."/>
        </authorList>
    </citation>
    <scope>NUCLEOTIDE SEQUENCE [LARGE SCALE GENOMIC DNA]</scope>
    <source>
        <strain evidence="1 2">AF16</strain>
    </source>
</reference>
<evidence type="ECO:0000313" key="1">
    <source>
        <dbReference type="EMBL" id="CAS00382.1"/>
    </source>
</evidence>
<dbReference type="HOGENOM" id="CLU_2673340_0_0_1"/>
<dbReference type="EMBL" id="HE601483">
    <property type="protein sequence ID" value="CAS00382.1"/>
    <property type="molecule type" value="Genomic_DNA"/>
</dbReference>